<feature type="transmembrane region" description="Helical" evidence="14">
    <location>
        <begin position="21"/>
        <end position="41"/>
    </location>
</feature>
<dbReference type="RefSeq" id="WP_184333626.1">
    <property type="nucleotide sequence ID" value="NZ_JACHHZ010000003.1"/>
</dbReference>
<dbReference type="GO" id="GO:0009002">
    <property type="term" value="F:serine-type D-Ala-D-Ala carboxypeptidase activity"/>
    <property type="evidence" value="ECO:0007669"/>
    <property type="project" value="UniProtKB-UniRule"/>
</dbReference>
<keyword evidence="5 14" id="KW-0121">Carboxypeptidase</keyword>
<dbReference type="InterPro" id="IPR050515">
    <property type="entry name" value="Beta-lactam/transpept"/>
</dbReference>
<dbReference type="GO" id="GO:0006508">
    <property type="term" value="P:proteolysis"/>
    <property type="evidence" value="ECO:0007669"/>
    <property type="project" value="UniProtKB-KW"/>
</dbReference>
<comment type="caution">
    <text evidence="18">The sequence shown here is derived from an EMBL/GenBank/DDBJ whole genome shotgun (WGS) entry which is preliminary data.</text>
</comment>
<evidence type="ECO:0000256" key="11">
    <source>
        <dbReference type="ARBA" id="ARBA00022989"/>
    </source>
</evidence>
<keyword evidence="11 14" id="KW-1133">Transmembrane helix</keyword>
<dbReference type="AlphaFoldDB" id="A0A841HQL3"/>
<feature type="region of interest" description="Disordered" evidence="15">
    <location>
        <begin position="642"/>
        <end position="671"/>
    </location>
</feature>
<dbReference type="InterPro" id="IPR012338">
    <property type="entry name" value="Beta-lactam/transpept-like"/>
</dbReference>
<keyword evidence="6 14" id="KW-0645">Protease</keyword>
<dbReference type="NCBIfam" id="TIGR03423">
    <property type="entry name" value="pbp2_mrdA"/>
    <property type="match status" value="1"/>
</dbReference>
<dbReference type="SUPFAM" id="SSF56601">
    <property type="entry name" value="beta-lactamase/transpeptidase-like"/>
    <property type="match status" value="1"/>
</dbReference>
<comment type="catalytic activity">
    <reaction evidence="14">
        <text>Preferential cleavage: (Ac)2-L-Lys-D-Ala-|-D-Ala. Also transpeptidation of peptidyl-alanyl moieties that are N-acyl substituents of D-alanine.</text>
        <dbReference type="EC" id="3.4.16.4"/>
    </reaction>
</comment>
<keyword evidence="4 14" id="KW-0997">Cell inner membrane</keyword>
<dbReference type="EMBL" id="JACHHZ010000003">
    <property type="protein sequence ID" value="MBB6094398.1"/>
    <property type="molecule type" value="Genomic_DNA"/>
</dbReference>
<feature type="domain" description="Penicillin-binding protein dimerisation" evidence="17">
    <location>
        <begin position="63"/>
        <end position="234"/>
    </location>
</feature>
<reference evidence="18 19" key="1">
    <citation type="submission" date="2020-08" db="EMBL/GenBank/DDBJ databases">
        <title>Genomic Encyclopedia of Type Strains, Phase IV (KMG-IV): sequencing the most valuable type-strain genomes for metagenomic binning, comparative biology and taxonomic classification.</title>
        <authorList>
            <person name="Goeker M."/>
        </authorList>
    </citation>
    <scope>NUCLEOTIDE SEQUENCE [LARGE SCALE GENOMIC DNA]</scope>
    <source>
        <strain evidence="18 19">DSM 26723</strain>
    </source>
</reference>
<dbReference type="GO" id="GO:0008658">
    <property type="term" value="F:penicillin binding"/>
    <property type="evidence" value="ECO:0007669"/>
    <property type="project" value="UniProtKB-UniRule"/>
</dbReference>
<keyword evidence="9 14" id="KW-0133">Cell shape</keyword>
<dbReference type="Gene3D" id="3.90.1310.10">
    <property type="entry name" value="Penicillin-binding protein 2a (Domain 2)"/>
    <property type="match status" value="1"/>
</dbReference>
<organism evidence="18 19">
    <name type="scientific">Povalibacter uvarum</name>
    <dbReference type="NCBI Taxonomy" id="732238"/>
    <lineage>
        <taxon>Bacteria</taxon>
        <taxon>Pseudomonadati</taxon>
        <taxon>Pseudomonadota</taxon>
        <taxon>Gammaproteobacteria</taxon>
        <taxon>Steroidobacterales</taxon>
        <taxon>Steroidobacteraceae</taxon>
        <taxon>Povalibacter</taxon>
    </lineage>
</organism>
<name>A0A841HQL3_9GAMM</name>
<comment type="caution">
    <text evidence="14">Lacks conserved residue(s) required for the propagation of feature annotation.</text>
</comment>
<keyword evidence="13 14" id="KW-0961">Cell wall biogenesis/degradation</keyword>
<dbReference type="GO" id="GO:0009252">
    <property type="term" value="P:peptidoglycan biosynthetic process"/>
    <property type="evidence" value="ECO:0007669"/>
    <property type="project" value="UniProtKB-UniRule"/>
</dbReference>
<comment type="subcellular location">
    <subcellularLocation>
        <location evidence="14">Cell inner membrane</location>
        <topology evidence="14">Single-pass membrane protein</topology>
    </subcellularLocation>
    <subcellularLocation>
        <location evidence="2">Cell membrane</location>
    </subcellularLocation>
    <subcellularLocation>
        <location evidence="1">Membrane</location>
        <topology evidence="1">Single-pass membrane protein</topology>
    </subcellularLocation>
</comment>
<dbReference type="PANTHER" id="PTHR30627:SF2">
    <property type="entry name" value="PEPTIDOGLYCAN D,D-TRANSPEPTIDASE MRDA"/>
    <property type="match status" value="1"/>
</dbReference>
<evidence type="ECO:0000313" key="18">
    <source>
        <dbReference type="EMBL" id="MBB6094398.1"/>
    </source>
</evidence>
<proteinExistence type="inferred from homology"/>
<dbReference type="Pfam" id="PF00905">
    <property type="entry name" value="Transpeptidase"/>
    <property type="match status" value="1"/>
</dbReference>
<dbReference type="Pfam" id="PF03717">
    <property type="entry name" value="PBP_dimer"/>
    <property type="match status" value="1"/>
</dbReference>
<keyword evidence="19" id="KW-1185">Reference proteome</keyword>
<comment type="function">
    <text evidence="14">Catalyzes cross-linking of the peptidoglycan cell wall.</text>
</comment>
<dbReference type="HAMAP" id="MF_02081">
    <property type="entry name" value="MrdA_transpept"/>
    <property type="match status" value="1"/>
</dbReference>
<evidence type="ECO:0000256" key="14">
    <source>
        <dbReference type="HAMAP-Rule" id="MF_02081"/>
    </source>
</evidence>
<dbReference type="GO" id="GO:0071555">
    <property type="term" value="P:cell wall organization"/>
    <property type="evidence" value="ECO:0007669"/>
    <property type="project" value="UniProtKB-KW"/>
</dbReference>
<feature type="domain" description="Penicillin-binding protein transpeptidase" evidence="16">
    <location>
        <begin position="275"/>
        <end position="624"/>
    </location>
</feature>
<dbReference type="GO" id="GO:0071972">
    <property type="term" value="F:peptidoglycan L,D-transpeptidase activity"/>
    <property type="evidence" value="ECO:0007669"/>
    <property type="project" value="TreeGrafter"/>
</dbReference>
<gene>
    <name evidence="14" type="primary">mrdA</name>
    <name evidence="18" type="ORF">HNQ60_003279</name>
</gene>
<evidence type="ECO:0000256" key="3">
    <source>
        <dbReference type="ARBA" id="ARBA00022475"/>
    </source>
</evidence>
<dbReference type="Proteomes" id="UP000588068">
    <property type="component" value="Unassembled WGS sequence"/>
</dbReference>
<keyword evidence="12 14" id="KW-0472">Membrane</keyword>
<dbReference type="Gene3D" id="3.40.710.10">
    <property type="entry name" value="DD-peptidase/beta-lactamase superfamily"/>
    <property type="match status" value="1"/>
</dbReference>
<evidence type="ECO:0000256" key="8">
    <source>
        <dbReference type="ARBA" id="ARBA00022801"/>
    </source>
</evidence>
<dbReference type="InterPro" id="IPR017790">
    <property type="entry name" value="Penicillin-binding_protein_2"/>
</dbReference>
<evidence type="ECO:0000256" key="6">
    <source>
        <dbReference type="ARBA" id="ARBA00022670"/>
    </source>
</evidence>
<comment type="pathway">
    <text evidence="14">Cell wall biogenesis; peptidoglycan biosynthesis.</text>
</comment>
<keyword evidence="7 14" id="KW-0812">Transmembrane</keyword>
<evidence type="ECO:0000256" key="1">
    <source>
        <dbReference type="ARBA" id="ARBA00004167"/>
    </source>
</evidence>
<dbReference type="PANTHER" id="PTHR30627">
    <property type="entry name" value="PEPTIDOGLYCAN D,D-TRANSPEPTIDASE"/>
    <property type="match status" value="1"/>
</dbReference>
<dbReference type="GO" id="GO:0005886">
    <property type="term" value="C:plasma membrane"/>
    <property type="evidence" value="ECO:0007669"/>
    <property type="project" value="UniProtKB-SubCell"/>
</dbReference>
<accession>A0A841HQL3</accession>
<protein>
    <recommendedName>
        <fullName evidence="14">Peptidoglycan D,D-transpeptidase MrdA</fullName>
        <ecNumber evidence="14">3.4.16.4</ecNumber>
    </recommendedName>
    <alternativeName>
        <fullName evidence="14">Penicillin-binding protein 2</fullName>
        <shortName evidence="14">PBP-2</shortName>
    </alternativeName>
</protein>
<evidence type="ECO:0000256" key="10">
    <source>
        <dbReference type="ARBA" id="ARBA00022984"/>
    </source>
</evidence>
<dbReference type="Gene3D" id="3.30.1390.30">
    <property type="entry name" value="Penicillin-binding protein 2a, domain 3"/>
    <property type="match status" value="1"/>
</dbReference>
<evidence type="ECO:0000256" key="9">
    <source>
        <dbReference type="ARBA" id="ARBA00022960"/>
    </source>
</evidence>
<evidence type="ECO:0000256" key="2">
    <source>
        <dbReference type="ARBA" id="ARBA00004236"/>
    </source>
</evidence>
<evidence type="ECO:0000256" key="7">
    <source>
        <dbReference type="ARBA" id="ARBA00022692"/>
    </source>
</evidence>
<dbReference type="InterPro" id="IPR036138">
    <property type="entry name" value="PBP_dimer_sf"/>
</dbReference>
<dbReference type="GO" id="GO:0008360">
    <property type="term" value="P:regulation of cell shape"/>
    <property type="evidence" value="ECO:0007669"/>
    <property type="project" value="UniProtKB-KW"/>
</dbReference>
<keyword evidence="3 14" id="KW-1003">Cell membrane</keyword>
<evidence type="ECO:0000256" key="4">
    <source>
        <dbReference type="ARBA" id="ARBA00022519"/>
    </source>
</evidence>
<feature type="active site" description="Acyl-ester intermediate" evidence="14">
    <location>
        <position position="333"/>
    </location>
</feature>
<feature type="compositionally biased region" description="Low complexity" evidence="15">
    <location>
        <begin position="642"/>
        <end position="661"/>
    </location>
</feature>
<evidence type="ECO:0000256" key="12">
    <source>
        <dbReference type="ARBA" id="ARBA00023136"/>
    </source>
</evidence>
<dbReference type="SUPFAM" id="SSF56519">
    <property type="entry name" value="Penicillin binding protein dimerisation domain"/>
    <property type="match status" value="1"/>
</dbReference>
<dbReference type="InterPro" id="IPR001460">
    <property type="entry name" value="PCN-bd_Tpept"/>
</dbReference>
<evidence type="ECO:0000256" key="5">
    <source>
        <dbReference type="ARBA" id="ARBA00022645"/>
    </source>
</evidence>
<sequence length="671" mass="73500">MSRSVRIKDHHAEQRLFDQRALVAAVLITLAIIGVLARLVWLQVVKYDYFVDLSQGNRIKIEPIPPNRGLILDRNGLPLATNAPSYQLELRREQVPDLDSTLARLAEIGLLEADDIPAIKKDIRGRRIFDAVPVKLQLNEIELAKFAARRYDFPGVDIKPRLTRYYPLGVSSVHAIGYVGAISEDDKKTLNMDDYAGTTLTGKSGVEKQYEKELHGAAGLQQLLVNAQGRSVERIGRAPVDLVRREPVAGNDLFLTIDEHVQQIAEEALRGQRASAVAIDPANGDVIAFVSTPAFDPNLFARGLTRAQYVALTDDPDRPMYDRALRGVYPPGSTVKPMMAMAALEYGVVTPEHTEYCRGLFRLPRVSRPWRDWNFDKGGHGTVNMEKAIATSCDVYFYDMANLLGIDRIHDFLAQFGMGANTGIDIPGEKTGILPSTNWKRNAFRNPEMKVWYPGDTISVGIGQGYMSATPLQIAHFAATLAARGARFEPRLVRAVRDVTTGQVRELPPKPLPSVKAKDPRAWDVAVKGMIDVTNAPYGTARALSVNLPYLIAGKSGTAQVFKAASNERVRKSAELQEHLRDHALFIAFAPADAAIPKIAVAVVVENAPQGGGAFAGPIARRIIDSYVMTPEQWQEAEAKRNAAAAAAAQRAANRPATAAPTPTPTDVHTH</sequence>
<dbReference type="EC" id="3.4.16.4" evidence="14"/>
<keyword evidence="8 14" id="KW-0378">Hydrolase</keyword>
<evidence type="ECO:0000256" key="15">
    <source>
        <dbReference type="SAM" id="MobiDB-lite"/>
    </source>
</evidence>
<keyword evidence="10 14" id="KW-0573">Peptidoglycan synthesis</keyword>
<evidence type="ECO:0000313" key="19">
    <source>
        <dbReference type="Proteomes" id="UP000588068"/>
    </source>
</evidence>
<dbReference type="InterPro" id="IPR005311">
    <property type="entry name" value="PBP_dimer"/>
</dbReference>
<evidence type="ECO:0000256" key="13">
    <source>
        <dbReference type="ARBA" id="ARBA00023316"/>
    </source>
</evidence>
<comment type="similarity">
    <text evidence="14">Belongs to the transpeptidase family. MrdA subfamily.</text>
</comment>
<evidence type="ECO:0000259" key="17">
    <source>
        <dbReference type="Pfam" id="PF03717"/>
    </source>
</evidence>
<evidence type="ECO:0000259" key="16">
    <source>
        <dbReference type="Pfam" id="PF00905"/>
    </source>
</evidence>